<reference evidence="3" key="1">
    <citation type="submission" date="2020-11" db="EMBL/GenBank/DDBJ databases">
        <authorList>
            <person name="Tran Van P."/>
        </authorList>
    </citation>
    <scope>NUCLEOTIDE SEQUENCE</scope>
</reference>
<name>A0A7R8WKL1_9CRUS</name>
<feature type="signal peptide" evidence="2">
    <location>
        <begin position="1"/>
        <end position="17"/>
    </location>
</feature>
<organism evidence="3">
    <name type="scientific">Cyprideis torosa</name>
    <dbReference type="NCBI Taxonomy" id="163714"/>
    <lineage>
        <taxon>Eukaryota</taxon>
        <taxon>Metazoa</taxon>
        <taxon>Ecdysozoa</taxon>
        <taxon>Arthropoda</taxon>
        <taxon>Crustacea</taxon>
        <taxon>Oligostraca</taxon>
        <taxon>Ostracoda</taxon>
        <taxon>Podocopa</taxon>
        <taxon>Podocopida</taxon>
        <taxon>Cytherocopina</taxon>
        <taxon>Cytheroidea</taxon>
        <taxon>Cytherideidae</taxon>
        <taxon>Cyprideis</taxon>
    </lineage>
</organism>
<dbReference type="EMBL" id="OB666359">
    <property type="protein sequence ID" value="CAD7233490.1"/>
    <property type="molecule type" value="Genomic_DNA"/>
</dbReference>
<feature type="region of interest" description="Disordered" evidence="1">
    <location>
        <begin position="22"/>
        <end position="47"/>
    </location>
</feature>
<sequence>MKLIGFIILALVAGCHGDGIGSEHHHDGTSLEQSHPSGNSIDQPLLTNDASAAGGFFGEFTVSNPFESFQIIHTPRVSSAENL</sequence>
<dbReference type="AlphaFoldDB" id="A0A7R8WKL1"/>
<dbReference type="PROSITE" id="PS51257">
    <property type="entry name" value="PROKAR_LIPOPROTEIN"/>
    <property type="match status" value="1"/>
</dbReference>
<protein>
    <submittedName>
        <fullName evidence="3">Uncharacterized protein</fullName>
    </submittedName>
</protein>
<evidence type="ECO:0000256" key="2">
    <source>
        <dbReference type="SAM" id="SignalP"/>
    </source>
</evidence>
<keyword evidence="2" id="KW-0732">Signal</keyword>
<evidence type="ECO:0000256" key="1">
    <source>
        <dbReference type="SAM" id="MobiDB-lite"/>
    </source>
</evidence>
<accession>A0A7R8WKL1</accession>
<feature type="compositionally biased region" description="Polar residues" evidence="1">
    <location>
        <begin position="30"/>
        <end position="47"/>
    </location>
</feature>
<feature type="chain" id="PRO_5043534619" evidence="2">
    <location>
        <begin position="18"/>
        <end position="83"/>
    </location>
</feature>
<evidence type="ECO:0000313" key="3">
    <source>
        <dbReference type="EMBL" id="CAD7233490.1"/>
    </source>
</evidence>
<gene>
    <name evidence="3" type="ORF">CTOB1V02_LOCUS11312</name>
</gene>
<proteinExistence type="predicted"/>